<feature type="region of interest" description="Disordered" evidence="1">
    <location>
        <begin position="488"/>
        <end position="522"/>
    </location>
</feature>
<proteinExistence type="predicted"/>
<protein>
    <submittedName>
        <fullName evidence="3">Uncharacterized protein</fullName>
    </submittedName>
</protein>
<keyword evidence="4" id="KW-1185">Reference proteome</keyword>
<keyword evidence="2" id="KW-0472">Membrane</keyword>
<name>A0A5C5ZAT5_9BACT</name>
<keyword evidence="2" id="KW-1133">Transmembrane helix</keyword>
<accession>A0A5C5ZAT5</accession>
<dbReference type="AlphaFoldDB" id="A0A5C5ZAT5"/>
<feature type="compositionally biased region" description="Polar residues" evidence="1">
    <location>
        <begin position="496"/>
        <end position="522"/>
    </location>
</feature>
<feature type="transmembrane region" description="Helical" evidence="2">
    <location>
        <begin position="21"/>
        <end position="43"/>
    </location>
</feature>
<evidence type="ECO:0000256" key="1">
    <source>
        <dbReference type="SAM" id="MobiDB-lite"/>
    </source>
</evidence>
<sequence>MISNRQTTSKTPKHSGSTLTKVVSILLTVVLIGLVAVDVAISYKVKKTASQELDRNTAACALPERPRLPEAIHQAEESGESRSVERTTTNMSDAIAILPGKPIADKQDELNTEPTAAFPKVPSRLASHLSNPTLISNPQNNELSLDKPTGETTAIDKPLADLAKTYTPQLPAFRSALPYKSAAESQTRCRQTLDEAAHEYRVGAWLSAEASAWHALAIAVDAIEITDDHGSNSDGSQTDPVSDLQLARAALIEARDFAQQLSAETQVSLETIVRSHRMKLIAENMLEKTTPTQAMGIYLEHAREMFAVLANQNVQAAEAMDLLAAIYLGRNDPATMPTSTSLCLRRAALQGQPTNANLASRLGVQLAKIGLLGESRRVLEHSLSMRYDRDTQLALAHVMRTSGQPQLAAAQQAEHRQSFDKIPRKLPVPEVIQLSPEAFAAVSPSIIPQGAIPMNQSPTMQNTVAPTQETANATRPIQAKAVSYRMATPADDSVKLPQQSATDEATTESPIRRTLQTMRNWW</sequence>
<keyword evidence="2" id="KW-0812">Transmembrane</keyword>
<evidence type="ECO:0000256" key="2">
    <source>
        <dbReference type="SAM" id="Phobius"/>
    </source>
</evidence>
<comment type="caution">
    <text evidence="3">The sequence shown here is derived from an EMBL/GenBank/DDBJ whole genome shotgun (WGS) entry which is preliminary data.</text>
</comment>
<gene>
    <name evidence="3" type="ORF">CA13_59680</name>
</gene>
<dbReference type="EMBL" id="SJPJ01000001">
    <property type="protein sequence ID" value="TWT84489.1"/>
    <property type="molecule type" value="Genomic_DNA"/>
</dbReference>
<evidence type="ECO:0000313" key="4">
    <source>
        <dbReference type="Proteomes" id="UP000315010"/>
    </source>
</evidence>
<evidence type="ECO:0000313" key="3">
    <source>
        <dbReference type="EMBL" id="TWT84489.1"/>
    </source>
</evidence>
<organism evidence="3 4">
    <name type="scientific">Novipirellula herctigrandis</name>
    <dbReference type="NCBI Taxonomy" id="2527986"/>
    <lineage>
        <taxon>Bacteria</taxon>
        <taxon>Pseudomonadati</taxon>
        <taxon>Planctomycetota</taxon>
        <taxon>Planctomycetia</taxon>
        <taxon>Pirellulales</taxon>
        <taxon>Pirellulaceae</taxon>
        <taxon>Novipirellula</taxon>
    </lineage>
</organism>
<reference evidence="3 4" key="1">
    <citation type="submission" date="2019-02" db="EMBL/GenBank/DDBJ databases">
        <title>Deep-cultivation of Planctomycetes and their phenomic and genomic characterization uncovers novel biology.</title>
        <authorList>
            <person name="Wiegand S."/>
            <person name="Jogler M."/>
            <person name="Boedeker C."/>
            <person name="Pinto D."/>
            <person name="Vollmers J."/>
            <person name="Rivas-Marin E."/>
            <person name="Kohn T."/>
            <person name="Peeters S.H."/>
            <person name="Heuer A."/>
            <person name="Rast P."/>
            <person name="Oberbeckmann S."/>
            <person name="Bunk B."/>
            <person name="Jeske O."/>
            <person name="Meyerdierks A."/>
            <person name="Storesund J.E."/>
            <person name="Kallscheuer N."/>
            <person name="Luecker S."/>
            <person name="Lage O.M."/>
            <person name="Pohl T."/>
            <person name="Merkel B.J."/>
            <person name="Hornburger P."/>
            <person name="Mueller R.-W."/>
            <person name="Bruemmer F."/>
            <person name="Labrenz M."/>
            <person name="Spormann A.M."/>
            <person name="Op Den Camp H."/>
            <person name="Overmann J."/>
            <person name="Amann R."/>
            <person name="Jetten M.S.M."/>
            <person name="Mascher T."/>
            <person name="Medema M.H."/>
            <person name="Devos D.P."/>
            <person name="Kaster A.-K."/>
            <person name="Ovreas L."/>
            <person name="Rohde M."/>
            <person name="Galperin M.Y."/>
            <person name="Jogler C."/>
        </authorList>
    </citation>
    <scope>NUCLEOTIDE SEQUENCE [LARGE SCALE GENOMIC DNA]</scope>
    <source>
        <strain evidence="3 4">CA13</strain>
    </source>
</reference>
<dbReference type="Proteomes" id="UP000315010">
    <property type="component" value="Unassembled WGS sequence"/>
</dbReference>